<dbReference type="InterPro" id="IPR036188">
    <property type="entry name" value="FAD/NAD-bd_sf"/>
</dbReference>
<accession>A0A0E3JX98</accession>
<dbReference type="EMBL" id="CP009933">
    <property type="protein sequence ID" value="AKA67930.1"/>
    <property type="molecule type" value="Genomic_DNA"/>
</dbReference>
<dbReference type="GO" id="GO:0016491">
    <property type="term" value="F:oxidoreductase activity"/>
    <property type="evidence" value="ECO:0007669"/>
    <property type="project" value="InterPro"/>
</dbReference>
<dbReference type="Proteomes" id="UP000033115">
    <property type="component" value="Chromosome"/>
</dbReference>
<evidence type="ECO:0000313" key="3">
    <source>
        <dbReference type="Proteomes" id="UP000033115"/>
    </source>
</evidence>
<dbReference type="Gene3D" id="3.50.50.60">
    <property type="entry name" value="FAD/NAD(P)-binding domain"/>
    <property type="match status" value="1"/>
</dbReference>
<dbReference type="PANTHER" id="PTHR10742">
    <property type="entry name" value="FLAVIN MONOAMINE OXIDASE"/>
    <property type="match status" value="1"/>
</dbReference>
<evidence type="ECO:0000313" key="2">
    <source>
        <dbReference type="EMBL" id="AKA67930.1"/>
    </source>
</evidence>
<dbReference type="InterPro" id="IPR002937">
    <property type="entry name" value="Amino_oxidase"/>
</dbReference>
<dbReference type="RefSeq" id="WP_029159782.1">
    <property type="nucleotide sequence ID" value="NZ_CP009933.1"/>
</dbReference>
<dbReference type="STRING" id="1548.CSCA_0805"/>
<reference evidence="2 3" key="1">
    <citation type="journal article" date="2015" name="J. Biotechnol.">
        <title>Complete genome sequence of a malodorant-producing acetogen, Clostridium scatologenes ATCC 25775(T).</title>
        <authorList>
            <person name="Zhu Z."/>
            <person name="Guo T."/>
            <person name="Zheng H."/>
            <person name="Song T."/>
            <person name="Ouyang P."/>
            <person name="Xie J."/>
        </authorList>
    </citation>
    <scope>NUCLEOTIDE SEQUENCE [LARGE SCALE GENOMIC DNA]</scope>
    <source>
        <strain evidence="2 3">ATCC 25775</strain>
    </source>
</reference>
<dbReference type="SUPFAM" id="SSF51905">
    <property type="entry name" value="FAD/NAD(P)-binding domain"/>
    <property type="match status" value="1"/>
</dbReference>
<protein>
    <submittedName>
        <fullName evidence="2">Amine oxidase</fullName>
    </submittedName>
</protein>
<sequence length="559" mass="63887">MEAYRADIQPSNPSNEQRYALLKNALRKSGRLIDFNNIIKLLSPPPDVLNYAYPGEFKKIKVGIIGGGLAGMSSAFELRKLGFDITVFDALEDRVGGRVYTYYFDEDKKFYGELGPLRIPVSHESTWHYINLFGLDTQPFIQNNPNDFVYVQETRARNNPRSIEEKIYPKYNLTRREKNTAWPRLYEYAVHFFMNNLRPEVRAEILKILPLYSPSYNTLLNISIRQNFEMLGLSPDAIDMIASVDAFTGALIDLSYNEVLQEDYPENFSYLYRIAGGNVNLPNAFYKSLTSKSPKEYKIPQNELGNVTWKKGSQVWGIYKAENEKNVVLRYKGNNIKGEATEAFDYVICAIPFTTLSTMDISPFFSNRKMQAIREINYVDGHRALLLCKKRFWEEDADYGRIVGGVSNTDLSITNILYPSDHALTGANPNEPGVLIGSYNLNKYATHIGAIKGEAHIQQVERQVEQVHGLPRNYLNSIVMKSKFIHWNEEEWFRGAVAFFTPEQKRIFSYNILKPEYDNRVFFAGEHASATHGWMQGALYTGKLAANSLARSVKAEGKM</sequence>
<dbReference type="Gene3D" id="1.20.1440.240">
    <property type="match status" value="1"/>
</dbReference>
<keyword evidence="3" id="KW-1185">Reference proteome</keyword>
<dbReference type="Gene3D" id="3.90.660.10">
    <property type="match status" value="1"/>
</dbReference>
<dbReference type="PANTHER" id="PTHR10742:SF410">
    <property type="entry name" value="LYSINE-SPECIFIC HISTONE DEMETHYLASE 2"/>
    <property type="match status" value="1"/>
</dbReference>
<dbReference type="KEGG" id="csq:CSCA_0805"/>
<dbReference type="Pfam" id="PF01593">
    <property type="entry name" value="Amino_oxidase"/>
    <property type="match status" value="1"/>
</dbReference>
<organism evidence="2 3">
    <name type="scientific">Clostridium scatologenes</name>
    <dbReference type="NCBI Taxonomy" id="1548"/>
    <lineage>
        <taxon>Bacteria</taxon>
        <taxon>Bacillati</taxon>
        <taxon>Bacillota</taxon>
        <taxon>Clostridia</taxon>
        <taxon>Eubacteriales</taxon>
        <taxon>Clostridiaceae</taxon>
        <taxon>Clostridium</taxon>
    </lineage>
</organism>
<dbReference type="SUPFAM" id="SSF54373">
    <property type="entry name" value="FAD-linked reductases, C-terminal domain"/>
    <property type="match status" value="1"/>
</dbReference>
<name>A0A0E3JX98_CLOSL</name>
<feature type="domain" description="Amine oxidase" evidence="1">
    <location>
        <begin position="69"/>
        <end position="548"/>
    </location>
</feature>
<dbReference type="InterPro" id="IPR050281">
    <property type="entry name" value="Flavin_monoamine_oxidase"/>
</dbReference>
<dbReference type="AlphaFoldDB" id="A0A0E3JX98"/>
<gene>
    <name evidence="2" type="ORF">CSCA_0805</name>
</gene>
<evidence type="ECO:0000259" key="1">
    <source>
        <dbReference type="Pfam" id="PF01593"/>
    </source>
</evidence>
<dbReference type="HOGENOM" id="CLU_004498_8_3_9"/>
<proteinExistence type="predicted"/>